<sequence>MLKKRWVKEMKRAIYSFLLGIIFSFLLGCAPAERPQTLPPTLSKTLKTIVVLPFDYYCPTETPIPFYCPVTGIVPGEIEPSAREVMNELLKVALIPLQDRYTFIFLSQNEYETLLEEGLSLAKTSEALVRYITQKTEAQGLLYGKIFRFKQRKGSSWSVDTPASVSFTLVLYEGETGRILWQRTFDETQKPLSENILNLPLYGKIKWLTAEELAERGLKNILKTFP</sequence>
<evidence type="ECO:0000313" key="2">
    <source>
        <dbReference type="Proteomes" id="UP000068196"/>
    </source>
</evidence>
<gene>
    <name evidence="1" type="ORF">THC_0980</name>
</gene>
<dbReference type="EMBL" id="AP014945">
    <property type="protein sequence ID" value="BAU23364.1"/>
    <property type="molecule type" value="Genomic_DNA"/>
</dbReference>
<evidence type="ECO:0008006" key="3">
    <source>
        <dbReference type="Google" id="ProtNLM"/>
    </source>
</evidence>
<dbReference type="Proteomes" id="UP000068196">
    <property type="component" value="Chromosome"/>
</dbReference>
<evidence type="ECO:0000313" key="1">
    <source>
        <dbReference type="EMBL" id="BAU23364.1"/>
    </source>
</evidence>
<dbReference type="AlphaFoldDB" id="A0A0U5AMT8"/>
<keyword evidence="2" id="KW-1185">Reference proteome</keyword>
<reference evidence="2" key="2">
    <citation type="journal article" date="2016" name="Int. J. Syst. Evol. Microbiol.">
        <title>Caldimicrobium thiodismutans sp. nov., a sulfur-disproportionating bacterium isolated from a hot spring.</title>
        <authorList>
            <person name="Kojima H."/>
            <person name="Umezawa K."/>
            <person name="Fukui M."/>
        </authorList>
    </citation>
    <scope>NUCLEOTIDE SEQUENCE [LARGE SCALE GENOMIC DNA]</scope>
    <source>
        <strain evidence="2">TF1</strain>
    </source>
</reference>
<reference evidence="1 2" key="1">
    <citation type="journal article" date="2016" name="Int. J. Syst. Evol. Microbiol.">
        <title>Caldimicrobium thiodismutans sp. nov., a sulfur-disproportionating bacterium isolated from a hot spring, and emended description of the genus Caldimicrobium.</title>
        <authorList>
            <person name="Kojima H."/>
            <person name="Umezawa K."/>
            <person name="Fukui M."/>
        </authorList>
    </citation>
    <scope>NUCLEOTIDE SEQUENCE [LARGE SCALE GENOMIC DNA]</scope>
    <source>
        <strain evidence="1 2">TF1</strain>
    </source>
</reference>
<name>A0A0U5AMT8_9BACT</name>
<dbReference type="RefSeq" id="WP_068514157.1">
    <property type="nucleotide sequence ID" value="NZ_AP014945.1"/>
</dbReference>
<dbReference type="KEGG" id="cthi:THC_0980"/>
<dbReference type="PROSITE" id="PS51257">
    <property type="entry name" value="PROKAR_LIPOPROTEIN"/>
    <property type="match status" value="1"/>
</dbReference>
<dbReference type="STRING" id="1653476.THC_0980"/>
<organism evidence="1 2">
    <name type="scientific">Caldimicrobium thiodismutans</name>
    <dbReference type="NCBI Taxonomy" id="1653476"/>
    <lineage>
        <taxon>Bacteria</taxon>
        <taxon>Pseudomonadati</taxon>
        <taxon>Thermodesulfobacteriota</taxon>
        <taxon>Thermodesulfobacteria</taxon>
        <taxon>Thermodesulfobacteriales</taxon>
        <taxon>Thermodesulfobacteriaceae</taxon>
        <taxon>Caldimicrobium</taxon>
    </lineage>
</organism>
<dbReference type="Gene3D" id="3.40.50.10610">
    <property type="entry name" value="ABC-type transport auxiliary lipoprotein component"/>
    <property type="match status" value="1"/>
</dbReference>
<dbReference type="PATRIC" id="fig|1653476.3.peg.1021"/>
<protein>
    <recommendedName>
        <fullName evidence="3">Lipoprotein</fullName>
    </recommendedName>
</protein>
<accession>A0A0U5AMT8</accession>
<proteinExistence type="predicted"/>
<dbReference type="OrthoDB" id="5449868at2"/>